<dbReference type="PANTHER" id="PTHR46558:SF4">
    <property type="entry name" value="DNA-BIDING PHAGE PROTEIN"/>
    <property type="match status" value="1"/>
</dbReference>
<feature type="domain" description="HTH cro/C1-type" evidence="2">
    <location>
        <begin position="38"/>
        <end position="88"/>
    </location>
</feature>
<evidence type="ECO:0000259" key="2">
    <source>
        <dbReference type="PROSITE" id="PS50943"/>
    </source>
</evidence>
<dbReference type="CDD" id="cd00093">
    <property type="entry name" value="HTH_XRE"/>
    <property type="match status" value="1"/>
</dbReference>
<dbReference type="PANTHER" id="PTHR46558">
    <property type="entry name" value="TRACRIPTIONAL REGULATORY PROTEIN-RELATED-RELATED"/>
    <property type="match status" value="1"/>
</dbReference>
<dbReference type="Pfam" id="PF01381">
    <property type="entry name" value="HTH_3"/>
    <property type="match status" value="1"/>
</dbReference>
<dbReference type="EMBL" id="DVGD01000048">
    <property type="protein sequence ID" value="HIR09101.1"/>
    <property type="molecule type" value="Genomic_DNA"/>
</dbReference>
<dbReference type="SUPFAM" id="SSF47413">
    <property type="entry name" value="lambda repressor-like DNA-binding domains"/>
    <property type="match status" value="1"/>
</dbReference>
<dbReference type="SMART" id="SM00530">
    <property type="entry name" value="HTH_XRE"/>
    <property type="match status" value="1"/>
</dbReference>
<dbReference type="InterPro" id="IPR001387">
    <property type="entry name" value="Cro/C1-type_HTH"/>
</dbReference>
<evidence type="ECO:0000313" key="3">
    <source>
        <dbReference type="EMBL" id="HIR09101.1"/>
    </source>
</evidence>
<dbReference type="Gene3D" id="1.10.260.40">
    <property type="entry name" value="lambda repressor-like DNA-binding domains"/>
    <property type="match status" value="1"/>
</dbReference>
<sequence length="90" mass="10256">MDFKEYQEKVFAERPEVKEEYDALAPQYEIICAEIESRRAIGMTQKQLAEKMGTAQANISRFESGTYNPSLAFLQKMADSLGKTLKISLE</sequence>
<keyword evidence="1" id="KW-0238">DNA-binding</keyword>
<dbReference type="Proteomes" id="UP000824258">
    <property type="component" value="Unassembled WGS sequence"/>
</dbReference>
<protein>
    <submittedName>
        <fullName evidence="3">Helix-turn-helix domain-containing protein</fullName>
    </submittedName>
</protein>
<dbReference type="GO" id="GO:0003677">
    <property type="term" value="F:DNA binding"/>
    <property type="evidence" value="ECO:0007669"/>
    <property type="project" value="UniProtKB-KW"/>
</dbReference>
<evidence type="ECO:0000256" key="1">
    <source>
        <dbReference type="ARBA" id="ARBA00023125"/>
    </source>
</evidence>
<comment type="caution">
    <text evidence="3">The sequence shown here is derived from an EMBL/GenBank/DDBJ whole genome shotgun (WGS) entry which is preliminary data.</text>
</comment>
<dbReference type="PROSITE" id="PS50943">
    <property type="entry name" value="HTH_CROC1"/>
    <property type="match status" value="1"/>
</dbReference>
<name>A0A9D1D670_9FIRM</name>
<reference evidence="3" key="1">
    <citation type="submission" date="2020-10" db="EMBL/GenBank/DDBJ databases">
        <authorList>
            <person name="Gilroy R."/>
        </authorList>
    </citation>
    <scope>NUCLEOTIDE SEQUENCE</scope>
    <source>
        <strain evidence="3">ChiHjej9B8-7071</strain>
    </source>
</reference>
<dbReference type="AlphaFoldDB" id="A0A9D1D670"/>
<evidence type="ECO:0000313" key="4">
    <source>
        <dbReference type="Proteomes" id="UP000824258"/>
    </source>
</evidence>
<accession>A0A9D1D670</accession>
<gene>
    <name evidence="3" type="ORF">IAA70_01710</name>
</gene>
<organism evidence="3 4">
    <name type="scientific">Candidatus Avoscillospira stercoripullorum</name>
    <dbReference type="NCBI Taxonomy" id="2840709"/>
    <lineage>
        <taxon>Bacteria</taxon>
        <taxon>Bacillati</taxon>
        <taxon>Bacillota</taxon>
        <taxon>Clostridia</taxon>
        <taxon>Eubacteriales</taxon>
        <taxon>Oscillospiraceae</taxon>
        <taxon>Oscillospiraceae incertae sedis</taxon>
        <taxon>Candidatus Avoscillospira</taxon>
    </lineage>
</organism>
<reference evidence="3" key="2">
    <citation type="journal article" date="2021" name="PeerJ">
        <title>Extensive microbial diversity within the chicken gut microbiome revealed by metagenomics and culture.</title>
        <authorList>
            <person name="Gilroy R."/>
            <person name="Ravi A."/>
            <person name="Getino M."/>
            <person name="Pursley I."/>
            <person name="Horton D.L."/>
            <person name="Alikhan N.F."/>
            <person name="Baker D."/>
            <person name="Gharbi K."/>
            <person name="Hall N."/>
            <person name="Watson M."/>
            <person name="Adriaenssens E.M."/>
            <person name="Foster-Nyarko E."/>
            <person name="Jarju S."/>
            <person name="Secka A."/>
            <person name="Antonio M."/>
            <person name="Oren A."/>
            <person name="Chaudhuri R.R."/>
            <person name="La Ragione R."/>
            <person name="Hildebrand F."/>
            <person name="Pallen M.J."/>
        </authorList>
    </citation>
    <scope>NUCLEOTIDE SEQUENCE</scope>
    <source>
        <strain evidence="3">ChiHjej9B8-7071</strain>
    </source>
</reference>
<dbReference type="InterPro" id="IPR010982">
    <property type="entry name" value="Lambda_DNA-bd_dom_sf"/>
</dbReference>
<proteinExistence type="predicted"/>